<accession>A0A8T2BSU1</accession>
<feature type="domain" description="DUF4283" evidence="4">
    <location>
        <begin position="63"/>
        <end position="107"/>
    </location>
</feature>
<feature type="domain" description="Reverse transcriptase zinc-binding" evidence="3">
    <location>
        <begin position="932"/>
        <end position="1016"/>
    </location>
</feature>
<dbReference type="Proteomes" id="UP000694251">
    <property type="component" value="Chromosome 7"/>
</dbReference>
<keyword evidence="6" id="KW-1185">Reference proteome</keyword>
<feature type="domain" description="Reverse transcriptase" evidence="2">
    <location>
        <begin position="510"/>
        <end position="667"/>
    </location>
</feature>
<name>A0A8T2BSU1_ARASU</name>
<organism evidence="5 6">
    <name type="scientific">Arabidopsis suecica</name>
    <name type="common">Swedish thale-cress</name>
    <name type="synonym">Cardaminopsis suecica</name>
    <dbReference type="NCBI Taxonomy" id="45249"/>
    <lineage>
        <taxon>Eukaryota</taxon>
        <taxon>Viridiplantae</taxon>
        <taxon>Streptophyta</taxon>
        <taxon>Embryophyta</taxon>
        <taxon>Tracheophyta</taxon>
        <taxon>Spermatophyta</taxon>
        <taxon>Magnoliopsida</taxon>
        <taxon>eudicotyledons</taxon>
        <taxon>Gunneridae</taxon>
        <taxon>Pentapetalae</taxon>
        <taxon>rosids</taxon>
        <taxon>malvids</taxon>
        <taxon>Brassicales</taxon>
        <taxon>Brassicaceae</taxon>
        <taxon>Camelineae</taxon>
        <taxon>Arabidopsis</taxon>
    </lineage>
</organism>
<gene>
    <name evidence="5" type="ORF">ISN44_As07g010190</name>
</gene>
<feature type="region of interest" description="Disordered" evidence="1">
    <location>
        <begin position="209"/>
        <end position="279"/>
    </location>
</feature>
<feature type="compositionally biased region" description="Basic residues" evidence="1">
    <location>
        <begin position="222"/>
        <end position="234"/>
    </location>
</feature>
<keyword evidence="5" id="KW-0808">Transferase</keyword>
<dbReference type="OrthoDB" id="1113249at2759"/>
<feature type="compositionally biased region" description="Acidic residues" evidence="1">
    <location>
        <begin position="1262"/>
        <end position="1274"/>
    </location>
</feature>
<proteinExistence type="predicted"/>
<feature type="region of interest" description="Disordered" evidence="1">
    <location>
        <begin position="1254"/>
        <end position="1274"/>
    </location>
</feature>
<dbReference type="InterPro" id="IPR000477">
    <property type="entry name" value="RT_dom"/>
</dbReference>
<keyword evidence="5" id="KW-0695">RNA-directed DNA polymerase</keyword>
<dbReference type="EMBL" id="JAEFBJ010000007">
    <property type="protein sequence ID" value="KAG7588702.1"/>
    <property type="molecule type" value="Genomic_DNA"/>
</dbReference>
<evidence type="ECO:0000259" key="3">
    <source>
        <dbReference type="Pfam" id="PF13966"/>
    </source>
</evidence>
<sequence length="1274" mass="141661">MATSAQPPLLLVSSAPSRLLRSSSSSISTLALSASSSLYFARSLVSSPLLYSSSLSQKRHRIAIGAGAFLLKVTNPRIRETILARTMWSIVGHPIFVAPWSPDFNPETPPISSAIVTVELRGVPYLLFNKESLGRIATAVGKPIALAPETARKENFEVAKILVRVNLLKDLPSRVVSGFSDGREIDIDVSYPWLPPKCVRCDQFGHESSLCRTNPPSASGRRIARRSTSRRGRPSRRERLSRKESSSRMGRSRTIVTKRLTSSSPVPAKDALDASTADASTADTTVGISSIAVLDSSVSQQLPHASVATQRPSPQSPVAASCNTNIEKQVELPFILSMTKGWINIRKPLFGAFLETHIREVNSRRIANAIPLGWKFFGNFDHHSSARIVVVWDPRVSVVVYQASSQMVTCGIFITAENVNLTVSFVYGFNQVDQRCPLWEELVYLNANTPVSCHPWAVLGDFNQILRVSHHSDHQTCDVDTTGMDDMNLALQDAELFEAQAKGLVFSWWNNNFPPMFCAWIKECISSPRFSVAINGELAGFFQGKKGLRQGDPLSPYLFIMVMQALSSLLEKATDLGKINLHPKCEAPRITHLLFADDLLVFSNGSRKSLAGIAEVMSRFREMSGLDMNPSKSEIFFGGYSDVDARDLSVAAGITLGTFPTRYLGLPLNPTRISFATLQPFLERITSKIHAWTAKFLSFAGKIRLVSSVIYGMVNFWSSVFVLPKHFYAKVDSLCSAFLWKNKVGSASGARVAWKDICKPKDEAGLGIRLLEEFEVVFRLKQIWNFFSKSGSLWVAWLKGNIFMRKSYWVTHESNRFSKTINSMLQLKPTVIKLLKCTVGDGETASFWYDTWTDFGQLITFLGDAGPRLLRVRKDARVAEASRNGDWVLPAARSDNCQALMVALTEVEAPHVASGCDTYLWRLASGNYCPSFSSLETWKQIRVPSPLVPWAKVVWFKEHVPRYSFATWQAMLTRLPTRDRLRRWGMNIPASCVLCLSGVESHDHLFFECPFSSEIWEFLASKFLHNPPSNISAVSSWITLHNLPSQSKVATILKLLLQIVLYHLWKERNARIFTDVASSAAALRLAIDRSMRDRLLSFPGTGSHSLSLLQISDSGGRSEVVVPFSKIRSLETYSGRTTTATVDSPSTIVDSSAVVFFIGSGVNAKLRSCRIQEKHLARESESHGEEHRDAILDFEGSRVIEKQRDPGAGESLPAPENIDGELVSRMVPGRVSGLLQFCIPSGVIDPSYVDALKRRSKRGREEDEEEEEEEEEEE</sequence>
<dbReference type="AlphaFoldDB" id="A0A8T2BSU1"/>
<dbReference type="InterPro" id="IPR025558">
    <property type="entry name" value="DUF4283"/>
</dbReference>
<feature type="compositionally biased region" description="Basic and acidic residues" evidence="1">
    <location>
        <begin position="235"/>
        <end position="246"/>
    </location>
</feature>
<evidence type="ECO:0000313" key="6">
    <source>
        <dbReference type="Proteomes" id="UP000694251"/>
    </source>
</evidence>
<dbReference type="PANTHER" id="PTHR33116">
    <property type="entry name" value="REVERSE TRANSCRIPTASE ZINC-BINDING DOMAIN-CONTAINING PROTEIN-RELATED-RELATED"/>
    <property type="match status" value="1"/>
</dbReference>
<dbReference type="Pfam" id="PF00078">
    <property type="entry name" value="RVT_1"/>
    <property type="match status" value="1"/>
</dbReference>
<dbReference type="CDD" id="cd01650">
    <property type="entry name" value="RT_nLTR_like"/>
    <property type="match status" value="1"/>
</dbReference>
<evidence type="ECO:0000259" key="4">
    <source>
        <dbReference type="Pfam" id="PF14111"/>
    </source>
</evidence>
<reference evidence="5 6" key="1">
    <citation type="submission" date="2020-12" db="EMBL/GenBank/DDBJ databases">
        <title>Concerted genomic and epigenomic changes stabilize Arabidopsis allopolyploids.</title>
        <authorList>
            <person name="Chen Z."/>
        </authorList>
    </citation>
    <scope>NUCLEOTIDE SEQUENCE [LARGE SCALE GENOMIC DNA]</scope>
    <source>
        <strain evidence="5">As9502</strain>
        <tissue evidence="5">Leaf</tissue>
    </source>
</reference>
<dbReference type="Pfam" id="PF13966">
    <property type="entry name" value="zf-RVT"/>
    <property type="match status" value="1"/>
</dbReference>
<keyword evidence="5" id="KW-0548">Nucleotidyltransferase</keyword>
<dbReference type="GO" id="GO:0003964">
    <property type="term" value="F:RNA-directed DNA polymerase activity"/>
    <property type="evidence" value="ECO:0007669"/>
    <property type="project" value="UniProtKB-KW"/>
</dbReference>
<dbReference type="PANTHER" id="PTHR33116:SF78">
    <property type="entry name" value="OS12G0587133 PROTEIN"/>
    <property type="match status" value="1"/>
</dbReference>
<dbReference type="Pfam" id="PF14111">
    <property type="entry name" value="DUF4283"/>
    <property type="match status" value="1"/>
</dbReference>
<protein>
    <submittedName>
        <fullName evidence="5">Reverse transcriptase domain</fullName>
    </submittedName>
</protein>
<evidence type="ECO:0000313" key="5">
    <source>
        <dbReference type="EMBL" id="KAG7588702.1"/>
    </source>
</evidence>
<comment type="caution">
    <text evidence="5">The sequence shown here is derived from an EMBL/GenBank/DDBJ whole genome shotgun (WGS) entry which is preliminary data.</text>
</comment>
<evidence type="ECO:0000259" key="2">
    <source>
        <dbReference type="Pfam" id="PF00078"/>
    </source>
</evidence>
<evidence type="ECO:0000256" key="1">
    <source>
        <dbReference type="SAM" id="MobiDB-lite"/>
    </source>
</evidence>
<dbReference type="InterPro" id="IPR026960">
    <property type="entry name" value="RVT-Znf"/>
</dbReference>